<keyword evidence="2" id="KW-1185">Reference proteome</keyword>
<dbReference type="EMBL" id="JH711586">
    <property type="protein sequence ID" value="EIW76461.1"/>
    <property type="molecule type" value="Genomic_DNA"/>
</dbReference>
<dbReference type="InterPro" id="IPR009003">
    <property type="entry name" value="Peptidase_S1_PA"/>
</dbReference>
<accession>A0A5M3MCU6</accession>
<dbReference type="OrthoDB" id="2643354at2759"/>
<dbReference type="SUPFAM" id="SSF50494">
    <property type="entry name" value="Trypsin-like serine proteases"/>
    <property type="match status" value="1"/>
</dbReference>
<dbReference type="KEGG" id="cput:CONPUDRAFT_63989"/>
<protein>
    <submittedName>
        <fullName evidence="1">Uncharacterized protein</fullName>
    </submittedName>
</protein>
<dbReference type="RefSeq" id="XP_007773305.1">
    <property type="nucleotide sequence ID" value="XM_007775115.1"/>
</dbReference>
<dbReference type="AlphaFoldDB" id="A0A5M3MCU6"/>
<name>A0A5M3MCU6_CONPW</name>
<dbReference type="GeneID" id="19208330"/>
<dbReference type="OMA" id="PMEWILE"/>
<proteinExistence type="predicted"/>
<reference evidence="2" key="1">
    <citation type="journal article" date="2012" name="Science">
        <title>The Paleozoic origin of enzymatic lignin decomposition reconstructed from 31 fungal genomes.</title>
        <authorList>
            <person name="Floudas D."/>
            <person name="Binder M."/>
            <person name="Riley R."/>
            <person name="Barry K."/>
            <person name="Blanchette R.A."/>
            <person name="Henrissat B."/>
            <person name="Martinez A.T."/>
            <person name="Otillar R."/>
            <person name="Spatafora J.W."/>
            <person name="Yadav J.S."/>
            <person name="Aerts A."/>
            <person name="Benoit I."/>
            <person name="Boyd A."/>
            <person name="Carlson A."/>
            <person name="Copeland A."/>
            <person name="Coutinho P.M."/>
            <person name="de Vries R.P."/>
            <person name="Ferreira P."/>
            <person name="Findley K."/>
            <person name="Foster B."/>
            <person name="Gaskell J."/>
            <person name="Glotzer D."/>
            <person name="Gorecki P."/>
            <person name="Heitman J."/>
            <person name="Hesse C."/>
            <person name="Hori C."/>
            <person name="Igarashi K."/>
            <person name="Jurgens J.A."/>
            <person name="Kallen N."/>
            <person name="Kersten P."/>
            <person name="Kohler A."/>
            <person name="Kuees U."/>
            <person name="Kumar T.K.A."/>
            <person name="Kuo A."/>
            <person name="LaButti K."/>
            <person name="Larrondo L.F."/>
            <person name="Lindquist E."/>
            <person name="Ling A."/>
            <person name="Lombard V."/>
            <person name="Lucas S."/>
            <person name="Lundell T."/>
            <person name="Martin R."/>
            <person name="McLaughlin D.J."/>
            <person name="Morgenstern I."/>
            <person name="Morin E."/>
            <person name="Murat C."/>
            <person name="Nagy L.G."/>
            <person name="Nolan M."/>
            <person name="Ohm R.A."/>
            <person name="Patyshakuliyeva A."/>
            <person name="Rokas A."/>
            <person name="Ruiz-Duenas F.J."/>
            <person name="Sabat G."/>
            <person name="Salamov A."/>
            <person name="Samejima M."/>
            <person name="Schmutz J."/>
            <person name="Slot J.C."/>
            <person name="St John F."/>
            <person name="Stenlid J."/>
            <person name="Sun H."/>
            <person name="Sun S."/>
            <person name="Syed K."/>
            <person name="Tsang A."/>
            <person name="Wiebenga A."/>
            <person name="Young D."/>
            <person name="Pisabarro A."/>
            <person name="Eastwood D.C."/>
            <person name="Martin F."/>
            <person name="Cullen D."/>
            <person name="Grigoriev I.V."/>
            <person name="Hibbett D.S."/>
        </authorList>
    </citation>
    <scope>NUCLEOTIDE SEQUENCE [LARGE SCALE GENOMIC DNA]</scope>
    <source>
        <strain evidence="2">RWD-64-598 SS2</strain>
    </source>
</reference>
<gene>
    <name evidence="1" type="ORF">CONPUDRAFT_63989</name>
</gene>
<sequence>SSSIMLPPPQSEMEAKCYYAGLPSSPILVARTGATQWKAPTGPEAYLERKELRAVGRHALKEIWEGGLALKIHAILDSMTVKWTSTDVVRIRNVETSFAPVILWIGVMPASLSGDDGVVAANKCRELLVEHDIDDVDVEIRESIVARSTGPKFLKSVYSSNPTVDVREPLTTTLGLPICAQSTPWVEGTGGFFITEGGNAERLLLVTARHVVFTPDKNENKHFEHTNSSQPRHNVMLFSDAGFEKYLKSIKAEIGGKVLTAQHHEDHFEAMEGRNDPTENKERQRAQAELEREREAMEKLHTFYQEVSAHWGTPESRVLGHVVLSPPINIGSSGGYTEDWAVIEIDASKVDASNFEGNGIDLGTRIHPYDLVRMMRPNYRNADSFTYPIYNILRLTDTIPDEEMRYPTVLDENDEPSLMVIKRGHATGLTVGRANDIFSYIRYYHDDETTDTSKEWAILSFDYKSGAFAEKGDSGSVIVDGLGRIGGLLTGGAGGTRSPDSKLDITYATPVNFILNRMQENGLREPNVNPVLAA</sequence>
<comment type="caution">
    <text evidence="1">The sequence shown here is derived from an EMBL/GenBank/DDBJ whole genome shotgun (WGS) entry which is preliminary data.</text>
</comment>
<evidence type="ECO:0000313" key="1">
    <source>
        <dbReference type="EMBL" id="EIW76461.1"/>
    </source>
</evidence>
<organism evidence="1 2">
    <name type="scientific">Coniophora puteana (strain RWD-64-598)</name>
    <name type="common">Brown rot fungus</name>
    <dbReference type="NCBI Taxonomy" id="741705"/>
    <lineage>
        <taxon>Eukaryota</taxon>
        <taxon>Fungi</taxon>
        <taxon>Dikarya</taxon>
        <taxon>Basidiomycota</taxon>
        <taxon>Agaricomycotina</taxon>
        <taxon>Agaricomycetes</taxon>
        <taxon>Agaricomycetidae</taxon>
        <taxon>Boletales</taxon>
        <taxon>Coniophorineae</taxon>
        <taxon>Coniophoraceae</taxon>
        <taxon>Coniophora</taxon>
    </lineage>
</organism>
<feature type="non-terminal residue" evidence="1">
    <location>
        <position position="1"/>
    </location>
</feature>
<evidence type="ECO:0000313" key="2">
    <source>
        <dbReference type="Proteomes" id="UP000053558"/>
    </source>
</evidence>
<dbReference type="Proteomes" id="UP000053558">
    <property type="component" value="Unassembled WGS sequence"/>
</dbReference>